<dbReference type="InterPro" id="IPR002123">
    <property type="entry name" value="Plipid/glycerol_acylTrfase"/>
</dbReference>
<dbReference type="Pfam" id="PF01553">
    <property type="entry name" value="Acyltransferase"/>
    <property type="match status" value="1"/>
</dbReference>
<dbReference type="GO" id="GO:0006654">
    <property type="term" value="P:phosphatidic acid biosynthetic process"/>
    <property type="evidence" value="ECO:0007669"/>
    <property type="project" value="TreeGrafter"/>
</dbReference>
<name>A0A523UMP0_UNCT6</name>
<dbReference type="EMBL" id="SOJN01000148">
    <property type="protein sequence ID" value="TET43768.1"/>
    <property type="molecule type" value="Genomic_DNA"/>
</dbReference>
<protein>
    <submittedName>
        <fullName evidence="4">1-acyl-sn-glycerol-3-phosphate acyltransferase</fullName>
    </submittedName>
</protein>
<dbReference type="GO" id="GO:0003841">
    <property type="term" value="F:1-acylglycerol-3-phosphate O-acyltransferase activity"/>
    <property type="evidence" value="ECO:0007669"/>
    <property type="project" value="TreeGrafter"/>
</dbReference>
<dbReference type="PANTHER" id="PTHR10434">
    <property type="entry name" value="1-ACYL-SN-GLYCEROL-3-PHOSPHATE ACYLTRANSFERASE"/>
    <property type="match status" value="1"/>
</dbReference>
<reference evidence="4 5" key="1">
    <citation type="submission" date="2019-03" db="EMBL/GenBank/DDBJ databases">
        <title>Metabolic potential of uncultured bacteria and archaea associated with petroleum seepage in deep-sea sediments.</title>
        <authorList>
            <person name="Dong X."/>
            <person name="Hubert C."/>
        </authorList>
    </citation>
    <scope>NUCLEOTIDE SEQUENCE [LARGE SCALE GENOMIC DNA]</scope>
    <source>
        <strain evidence="4">E44_bin18</strain>
    </source>
</reference>
<sequence>MRPEWRIGYWLLYLVARVVFGLKIEGRQFVPRTGGLILAPNHLSNMDAPLVGIGVGVRELHFLAKAGLFRGTKFFAWLISHFNAIPLKEGKTSVEALRRIVGLLKNGNAVVIFPEGTRSKTGVMQEPQVGLGYVAAKTGVSVLPVYLKGTNARLLDLILRRSRFVVRFAQPIDPVTISGKANRKDLYRKISEEVMRSIVMLAER</sequence>
<feature type="domain" description="Phospholipid/glycerol acyltransferase" evidence="3">
    <location>
        <begin position="36"/>
        <end position="150"/>
    </location>
</feature>
<dbReference type="CDD" id="cd07989">
    <property type="entry name" value="LPLAT_AGPAT-like"/>
    <property type="match status" value="1"/>
</dbReference>
<organism evidence="4 5">
    <name type="scientific">candidate division TA06 bacterium</name>
    <dbReference type="NCBI Taxonomy" id="2250710"/>
    <lineage>
        <taxon>Bacteria</taxon>
        <taxon>Bacteria division TA06</taxon>
    </lineage>
</organism>
<evidence type="ECO:0000313" key="4">
    <source>
        <dbReference type="EMBL" id="TET43768.1"/>
    </source>
</evidence>
<evidence type="ECO:0000256" key="1">
    <source>
        <dbReference type="ARBA" id="ARBA00022679"/>
    </source>
</evidence>
<dbReference type="SMART" id="SM00563">
    <property type="entry name" value="PlsC"/>
    <property type="match status" value="1"/>
</dbReference>
<evidence type="ECO:0000313" key="5">
    <source>
        <dbReference type="Proteomes" id="UP000315525"/>
    </source>
</evidence>
<dbReference type="PANTHER" id="PTHR10434:SF11">
    <property type="entry name" value="1-ACYL-SN-GLYCEROL-3-PHOSPHATE ACYLTRANSFERASE"/>
    <property type="match status" value="1"/>
</dbReference>
<evidence type="ECO:0000259" key="3">
    <source>
        <dbReference type="SMART" id="SM00563"/>
    </source>
</evidence>
<keyword evidence="2 4" id="KW-0012">Acyltransferase</keyword>
<gene>
    <name evidence="4" type="ORF">E3J62_12520</name>
</gene>
<dbReference type="SUPFAM" id="SSF69593">
    <property type="entry name" value="Glycerol-3-phosphate (1)-acyltransferase"/>
    <property type="match status" value="1"/>
</dbReference>
<proteinExistence type="predicted"/>
<dbReference type="AlphaFoldDB" id="A0A523UMP0"/>
<evidence type="ECO:0000256" key="2">
    <source>
        <dbReference type="ARBA" id="ARBA00023315"/>
    </source>
</evidence>
<accession>A0A523UMP0</accession>
<comment type="caution">
    <text evidence="4">The sequence shown here is derived from an EMBL/GenBank/DDBJ whole genome shotgun (WGS) entry which is preliminary data.</text>
</comment>
<dbReference type="Proteomes" id="UP000315525">
    <property type="component" value="Unassembled WGS sequence"/>
</dbReference>
<keyword evidence="1 4" id="KW-0808">Transferase</keyword>